<sequence>MKMEIRQGTIKDVVCVDCQIPEFDNRNTKEKLALRLNGLDHLILIAFENGLPVAYKMGYQLSGTEFYSWLGGVIPNARKKGIATQLRVIQEEWVKEKGYQTIYVKSMNRYPAMLQLLISSGYHISGYEDEGNSENSKIKFQKNMST</sequence>
<proteinExistence type="predicted"/>
<name>A0A2S7XDF9_9GAMM</name>
<dbReference type="AlphaFoldDB" id="A0A2S7XDF9"/>
<evidence type="ECO:0000313" key="3">
    <source>
        <dbReference type="Proteomes" id="UP000239263"/>
    </source>
</evidence>
<keyword evidence="2" id="KW-0808">Transferase</keyword>
<evidence type="ECO:0000313" key="2">
    <source>
        <dbReference type="EMBL" id="PQJ89277.1"/>
    </source>
</evidence>
<dbReference type="OrthoDB" id="9812289at2"/>
<dbReference type="RefSeq" id="WP_105054805.1">
    <property type="nucleotide sequence ID" value="NZ_CAWNRT010000001.1"/>
</dbReference>
<reference evidence="2 3" key="1">
    <citation type="submission" date="2016-12" db="EMBL/GenBank/DDBJ databases">
        <title>Diversity of luminous bacteria.</title>
        <authorList>
            <person name="Yoshizawa S."/>
            <person name="Kogure K."/>
        </authorList>
    </citation>
    <scope>NUCLEOTIDE SEQUENCE [LARGE SCALE GENOMIC DNA]</scope>
    <source>
        <strain evidence="2 3">ATCC 33715</strain>
    </source>
</reference>
<dbReference type="Gene3D" id="3.40.630.30">
    <property type="match status" value="1"/>
</dbReference>
<evidence type="ECO:0000259" key="1">
    <source>
        <dbReference type="PROSITE" id="PS51186"/>
    </source>
</evidence>
<dbReference type="SUPFAM" id="SSF55729">
    <property type="entry name" value="Acyl-CoA N-acyltransferases (Nat)"/>
    <property type="match status" value="1"/>
</dbReference>
<accession>A0A2S7XDF9</accession>
<gene>
    <name evidence="2" type="ORF">BTO22_06620</name>
</gene>
<dbReference type="GO" id="GO:0016747">
    <property type="term" value="F:acyltransferase activity, transferring groups other than amino-acyl groups"/>
    <property type="evidence" value="ECO:0007669"/>
    <property type="project" value="InterPro"/>
</dbReference>
<dbReference type="EMBL" id="MSCO01000001">
    <property type="protein sequence ID" value="PQJ89277.1"/>
    <property type="molecule type" value="Genomic_DNA"/>
</dbReference>
<dbReference type="PROSITE" id="PS51186">
    <property type="entry name" value="GNAT"/>
    <property type="match status" value="1"/>
</dbReference>
<feature type="domain" description="N-acetyltransferase" evidence="1">
    <location>
        <begin position="3"/>
        <end position="145"/>
    </location>
</feature>
<organism evidence="2 3">
    <name type="scientific">Aliivibrio sifiae</name>
    <dbReference type="NCBI Taxonomy" id="566293"/>
    <lineage>
        <taxon>Bacteria</taxon>
        <taxon>Pseudomonadati</taxon>
        <taxon>Pseudomonadota</taxon>
        <taxon>Gammaproteobacteria</taxon>
        <taxon>Vibrionales</taxon>
        <taxon>Vibrionaceae</taxon>
        <taxon>Aliivibrio</taxon>
    </lineage>
</organism>
<dbReference type="Pfam" id="PF00583">
    <property type="entry name" value="Acetyltransf_1"/>
    <property type="match status" value="1"/>
</dbReference>
<dbReference type="InterPro" id="IPR000182">
    <property type="entry name" value="GNAT_dom"/>
</dbReference>
<protein>
    <submittedName>
        <fullName evidence="2">GNAT family N-acetyltransferase</fullName>
    </submittedName>
</protein>
<dbReference type="Proteomes" id="UP000239263">
    <property type="component" value="Unassembled WGS sequence"/>
</dbReference>
<comment type="caution">
    <text evidence="2">The sequence shown here is derived from an EMBL/GenBank/DDBJ whole genome shotgun (WGS) entry which is preliminary data.</text>
</comment>
<dbReference type="InterPro" id="IPR016181">
    <property type="entry name" value="Acyl_CoA_acyltransferase"/>
</dbReference>